<accession>A0ABM0WFX7</accession>
<evidence type="ECO:0000256" key="12">
    <source>
        <dbReference type="SAM" id="MobiDB-lite"/>
    </source>
</evidence>
<comment type="function">
    <text evidence="10">E3 ubiquitin-protein ligase that mediates ubiquitination and subsequent proteasomal degradation of target proteins. E3 ubiquitin ligases accept ubiquitin from an E2 ubiquitin-conjugating enzyme in the form of a thioester and then directly transfers the ubiquitin to targeted substrates. It probably triggers the ubiquitin-mediated degradation of different substrates.</text>
</comment>
<comment type="pathway">
    <text evidence="2">Protein modification; protein ubiquitination.</text>
</comment>
<evidence type="ECO:0000256" key="9">
    <source>
        <dbReference type="ARBA" id="ARBA00022833"/>
    </source>
</evidence>
<evidence type="ECO:0000256" key="11">
    <source>
        <dbReference type="PROSITE-ProRule" id="PRU00455"/>
    </source>
</evidence>
<evidence type="ECO:0000256" key="1">
    <source>
        <dbReference type="ARBA" id="ARBA00000900"/>
    </source>
</evidence>
<organism evidence="14 15">
    <name type="scientific">Camelina sativa</name>
    <name type="common">False flax</name>
    <name type="synonym">Myagrum sativum</name>
    <dbReference type="NCBI Taxonomy" id="90675"/>
    <lineage>
        <taxon>Eukaryota</taxon>
        <taxon>Viridiplantae</taxon>
        <taxon>Streptophyta</taxon>
        <taxon>Embryophyta</taxon>
        <taxon>Tracheophyta</taxon>
        <taxon>Spermatophyta</taxon>
        <taxon>Magnoliopsida</taxon>
        <taxon>eudicotyledons</taxon>
        <taxon>Gunneridae</taxon>
        <taxon>Pentapetalae</taxon>
        <taxon>rosids</taxon>
        <taxon>malvids</taxon>
        <taxon>Brassicales</taxon>
        <taxon>Brassicaceae</taxon>
        <taxon>Camelineae</taxon>
        <taxon>Camelina</taxon>
    </lineage>
</organism>
<dbReference type="GeneID" id="104750443"/>
<dbReference type="Pfam" id="PF21361">
    <property type="entry name" value="Sina_ZnF"/>
    <property type="match status" value="1"/>
</dbReference>
<sequence>MAGEASSSRPKRQRVPSIAQSVLPDGGEEEDAVEVERSGTLFELDLLDCPICCVTITSRIFQCDNGHVACLSCCVKMKKKCSACTLPIGKYRCRRMERVVEAVVVSKFKRGYTAVVKKKIQSFAGEASSSGRKRQRVPLVFEEECETGGAGDLVVRPGTLFELDLLDCPVCCDALTDHIFQCDNGHIACSSCCTKLRHTCPSCTFPIGINRCRIMEKIVKAIIVPCPNAKHGCTETFSYGKELAHEKKCSFVLCYCPALNCNYSGLYKNLYSHYAANHKDTDKRFRYGYSHHVYLDIETKISVLQEYADGPLVVVQCFKEPQGMYFTVNCIAPPSPGVGKFSYDISYSTAGNSMTFTSSKMNKLPEVSFQTPKKDFMLVPDYLFDPRFLLKHMRICIRSLEEEDDDNYDEEDAEEEEDDDDEDED</sequence>
<reference evidence="14" key="1">
    <citation type="journal article" date="2014" name="Nat. Commun.">
        <title>The emerging biofuel crop Camelina sativa retains a highly undifferentiated hexaploid genome structure.</title>
        <authorList>
            <person name="Kagale S."/>
            <person name="Koh C."/>
            <person name="Nixon J."/>
            <person name="Bollina V."/>
            <person name="Clarke W.E."/>
            <person name="Tuteja R."/>
            <person name="Spillane C."/>
            <person name="Robinson S.J."/>
            <person name="Links M.G."/>
            <person name="Clarke C."/>
            <person name="Higgins E.E."/>
            <person name="Huebert T."/>
            <person name="Sharpe A.G."/>
            <person name="Parkin I.A."/>
        </authorList>
    </citation>
    <scope>NUCLEOTIDE SEQUENCE [LARGE SCALE GENOMIC DNA]</scope>
    <source>
        <strain evidence="14">cv. DH55</strain>
    </source>
</reference>
<keyword evidence="5" id="KW-0808">Transferase</keyword>
<evidence type="ECO:0000256" key="8">
    <source>
        <dbReference type="ARBA" id="ARBA00022786"/>
    </source>
</evidence>
<evidence type="ECO:0000313" key="14">
    <source>
        <dbReference type="Proteomes" id="UP000694864"/>
    </source>
</evidence>
<evidence type="ECO:0000256" key="7">
    <source>
        <dbReference type="ARBA" id="ARBA00022771"/>
    </source>
</evidence>
<dbReference type="CDD" id="cd16571">
    <property type="entry name" value="RING-HC_SIAHs"/>
    <property type="match status" value="2"/>
</dbReference>
<feature type="domain" description="SIAH-type" evidence="13">
    <location>
        <begin position="221"/>
        <end position="279"/>
    </location>
</feature>
<evidence type="ECO:0000259" key="13">
    <source>
        <dbReference type="PROSITE" id="PS51081"/>
    </source>
</evidence>
<keyword evidence="6" id="KW-0479">Metal-binding</keyword>
<dbReference type="InterPro" id="IPR044286">
    <property type="entry name" value="SINL_plant"/>
</dbReference>
<dbReference type="SUPFAM" id="SSF49599">
    <property type="entry name" value="TRAF domain-like"/>
    <property type="match status" value="1"/>
</dbReference>
<keyword evidence="7 11" id="KW-0863">Zinc-finger</keyword>
<evidence type="ECO:0000256" key="2">
    <source>
        <dbReference type="ARBA" id="ARBA00004906"/>
    </source>
</evidence>
<keyword evidence="8" id="KW-0833">Ubl conjugation pathway</keyword>
<dbReference type="InterPro" id="IPR013010">
    <property type="entry name" value="Znf_SIAH"/>
</dbReference>
<dbReference type="InterPro" id="IPR049548">
    <property type="entry name" value="Sina-like_RING"/>
</dbReference>
<dbReference type="PANTHER" id="PTHR46632:SF11">
    <property type="entry name" value="E3 UBIQUITIN-PROTEIN LIGASE SINA-LIKE 1-RELATED"/>
    <property type="match status" value="1"/>
</dbReference>
<name>A0ABM0WFX7_CAMSA</name>
<keyword evidence="14" id="KW-1185">Reference proteome</keyword>
<dbReference type="PANTHER" id="PTHR46632">
    <property type="entry name" value="E3 UBIQUITIN-PROTEIN LIGASE SINA-LIKE 4"/>
    <property type="match status" value="1"/>
</dbReference>
<feature type="region of interest" description="Disordered" evidence="12">
    <location>
        <begin position="1"/>
        <end position="30"/>
    </location>
</feature>
<evidence type="ECO:0000256" key="6">
    <source>
        <dbReference type="ARBA" id="ARBA00022723"/>
    </source>
</evidence>
<feature type="region of interest" description="Disordered" evidence="12">
    <location>
        <begin position="401"/>
        <end position="425"/>
    </location>
</feature>
<dbReference type="RefSeq" id="XP_010470534.1">
    <property type="nucleotide sequence ID" value="XM_010472232.2"/>
</dbReference>
<dbReference type="EC" id="2.3.2.27" evidence="4"/>
<gene>
    <name evidence="15" type="primary">LOC104750443</name>
</gene>
<dbReference type="Pfam" id="PF21362">
    <property type="entry name" value="Sina_RING"/>
    <property type="match status" value="2"/>
</dbReference>
<evidence type="ECO:0000256" key="4">
    <source>
        <dbReference type="ARBA" id="ARBA00012483"/>
    </source>
</evidence>
<dbReference type="Gene3D" id="3.30.40.10">
    <property type="entry name" value="Zinc/RING finger domain, C3HC4 (zinc finger)"/>
    <property type="match status" value="1"/>
</dbReference>
<dbReference type="InterPro" id="IPR013083">
    <property type="entry name" value="Znf_RING/FYVE/PHD"/>
</dbReference>
<evidence type="ECO:0000256" key="5">
    <source>
        <dbReference type="ARBA" id="ARBA00022679"/>
    </source>
</evidence>
<comment type="catalytic activity">
    <reaction evidence="1">
        <text>S-ubiquitinyl-[E2 ubiquitin-conjugating enzyme]-L-cysteine + [acceptor protein]-L-lysine = [E2 ubiquitin-conjugating enzyme]-L-cysteine + N(6)-ubiquitinyl-[acceptor protein]-L-lysine.</text>
        <dbReference type="EC" id="2.3.2.27"/>
    </reaction>
</comment>
<evidence type="ECO:0000256" key="3">
    <source>
        <dbReference type="ARBA" id="ARBA00009119"/>
    </source>
</evidence>
<evidence type="ECO:0000313" key="15">
    <source>
        <dbReference type="RefSeq" id="XP_010470534.1"/>
    </source>
</evidence>
<dbReference type="PROSITE" id="PS51081">
    <property type="entry name" value="ZF_SIAH"/>
    <property type="match status" value="1"/>
</dbReference>
<protein>
    <recommendedName>
        <fullName evidence="4">RING-type E3 ubiquitin transferase</fullName>
        <ecNumber evidence="4">2.3.2.27</ecNumber>
    </recommendedName>
</protein>
<keyword evidence="9" id="KW-0862">Zinc</keyword>
<comment type="similarity">
    <text evidence="3">Belongs to the SINA (Seven in absentia) family.</text>
</comment>
<proteinExistence type="inferred from homology"/>
<dbReference type="Proteomes" id="UP000694864">
    <property type="component" value="Chromosome 16"/>
</dbReference>
<evidence type="ECO:0000256" key="10">
    <source>
        <dbReference type="ARBA" id="ARBA00024004"/>
    </source>
</evidence>
<reference evidence="15" key="2">
    <citation type="submission" date="2025-08" db="UniProtKB">
        <authorList>
            <consortium name="RefSeq"/>
        </authorList>
    </citation>
    <scope>IDENTIFICATION</scope>
    <source>
        <tissue evidence="15">Leaf</tissue>
    </source>
</reference>